<comment type="caution">
    <text evidence="1">The sequence shown here is derived from an EMBL/GenBank/DDBJ whole genome shotgun (WGS) entry which is preliminary data.</text>
</comment>
<keyword evidence="2" id="KW-1185">Reference proteome</keyword>
<name>A0AAD7UZ52_9FUNG</name>
<sequence length="80" mass="8966">MAAYIFYVPCIVAVSPCWNMKKARIGSFNVNDPMVKVTFFKSYDCTSTPAAVFRGGSRDNVLRMRARSVSVQKIHSIDTL</sequence>
<reference evidence="1 2" key="1">
    <citation type="submission" date="2023-03" db="EMBL/GenBank/DDBJ databases">
        <title>Genome sequence of Lichtheimia ornata CBS 291.66.</title>
        <authorList>
            <person name="Mohabir J.T."/>
            <person name="Shea T.P."/>
            <person name="Kurbessoian T."/>
            <person name="Berby B."/>
            <person name="Fontaine J."/>
            <person name="Livny J."/>
            <person name="Gnirke A."/>
            <person name="Stajich J.E."/>
            <person name="Cuomo C.A."/>
        </authorList>
    </citation>
    <scope>NUCLEOTIDE SEQUENCE [LARGE SCALE GENOMIC DNA]</scope>
    <source>
        <strain evidence="1">CBS 291.66</strain>
    </source>
</reference>
<evidence type="ECO:0000313" key="1">
    <source>
        <dbReference type="EMBL" id="KAJ8656343.1"/>
    </source>
</evidence>
<evidence type="ECO:0000313" key="2">
    <source>
        <dbReference type="Proteomes" id="UP001234581"/>
    </source>
</evidence>
<accession>A0AAD7UZ52</accession>
<gene>
    <name evidence="1" type="ORF">O0I10_007908</name>
</gene>
<protein>
    <submittedName>
        <fullName evidence="1">Uncharacterized protein</fullName>
    </submittedName>
</protein>
<dbReference type="EMBL" id="JARTCD010000040">
    <property type="protein sequence ID" value="KAJ8656343.1"/>
    <property type="molecule type" value="Genomic_DNA"/>
</dbReference>
<proteinExistence type="predicted"/>
<dbReference type="GeneID" id="83215315"/>
<dbReference type="Proteomes" id="UP001234581">
    <property type="component" value="Unassembled WGS sequence"/>
</dbReference>
<organism evidence="1 2">
    <name type="scientific">Lichtheimia ornata</name>
    <dbReference type="NCBI Taxonomy" id="688661"/>
    <lineage>
        <taxon>Eukaryota</taxon>
        <taxon>Fungi</taxon>
        <taxon>Fungi incertae sedis</taxon>
        <taxon>Mucoromycota</taxon>
        <taxon>Mucoromycotina</taxon>
        <taxon>Mucoromycetes</taxon>
        <taxon>Mucorales</taxon>
        <taxon>Lichtheimiaceae</taxon>
        <taxon>Lichtheimia</taxon>
    </lineage>
</organism>
<dbReference type="RefSeq" id="XP_058341256.1">
    <property type="nucleotide sequence ID" value="XM_058487918.1"/>
</dbReference>
<dbReference type="AlphaFoldDB" id="A0AAD7UZ52"/>